<dbReference type="SUPFAM" id="SSF52058">
    <property type="entry name" value="L domain-like"/>
    <property type="match status" value="1"/>
</dbReference>
<sequence length="514" mass="58796">MVEAQGEHSTDSYAIGSSPADAISREIPVDFDERSQENEYYLTKLYESLRGKKYLIVLDDVWTTDLWTQIGVALPDELNGSRVVITTRFLDYDIDALQVIRMWVAEGFIPQEENRIFEDTAESFLEDLVQRGLIQATQRSNNGSIFCCRIHDLLRDVAIQKAKEENVLMVCSNPDDQRSCNGARRVAVHDPYFNELVKCASRNLRSLLCFGSQMPNCCEHGLLKVLYCPDAFLETFESLEGLTQLKYLNFRIQIGNRIGYFQGLIGRMRFMQTLDLTVDYANGDILENIWHIKTLRHVALNYLTPPRSCTSFLGPPLSEKQSNLRTLVGVTCRESWIQEPPKLPNLRDLDIHIPQGFPWSVIVTLLGTLRHLASLAIWGFDIPINIVNMTGFSFYEHLQNLDLVEWSSTASALELNAGFFPVHLNRLSIVGLRLRLDPMAVLETLRHLKYLNIWKTKVERMSCSATGFQQLEELRLFKIDELEELEIERGALHMLKNSKLVIAIDCACHRGYNT</sequence>
<proteinExistence type="predicted"/>
<dbReference type="PANTHER" id="PTHR23155:SF1185">
    <property type="entry name" value="DISEASE RESISTANCE RPP8-LIKE PROTEIN 3-RELATED"/>
    <property type="match status" value="1"/>
</dbReference>
<accession>A0A9Q0HRM3</accession>
<evidence type="ECO:0000259" key="4">
    <source>
        <dbReference type="Pfam" id="PF23559"/>
    </source>
</evidence>
<evidence type="ECO:0000259" key="5">
    <source>
        <dbReference type="Pfam" id="PF23598"/>
    </source>
</evidence>
<evidence type="ECO:0008006" key="8">
    <source>
        <dbReference type="Google" id="ProtNLM"/>
    </source>
</evidence>
<name>A0A9Q0HRM3_9POAL</name>
<dbReference type="PANTHER" id="PTHR23155">
    <property type="entry name" value="DISEASE RESISTANCE PROTEIN RP"/>
    <property type="match status" value="1"/>
</dbReference>
<dbReference type="InterPro" id="IPR002182">
    <property type="entry name" value="NB-ARC"/>
</dbReference>
<dbReference type="EMBL" id="JAMQYH010000003">
    <property type="protein sequence ID" value="KAJ1695939.1"/>
    <property type="molecule type" value="Genomic_DNA"/>
</dbReference>
<dbReference type="Gene3D" id="3.40.50.300">
    <property type="entry name" value="P-loop containing nucleotide triphosphate hydrolases"/>
    <property type="match status" value="1"/>
</dbReference>
<dbReference type="GO" id="GO:0043531">
    <property type="term" value="F:ADP binding"/>
    <property type="evidence" value="ECO:0007669"/>
    <property type="project" value="InterPro"/>
</dbReference>
<feature type="domain" description="Disease resistance protein winged helix" evidence="4">
    <location>
        <begin position="91"/>
        <end position="158"/>
    </location>
</feature>
<dbReference type="InterPro" id="IPR058922">
    <property type="entry name" value="WHD_DRP"/>
</dbReference>
<feature type="domain" description="Disease resistance R13L4/SHOC-2-like LRR" evidence="5">
    <location>
        <begin position="204"/>
        <end position="502"/>
    </location>
</feature>
<evidence type="ECO:0000313" key="7">
    <source>
        <dbReference type="Proteomes" id="UP001151287"/>
    </source>
</evidence>
<dbReference type="Proteomes" id="UP001151287">
    <property type="component" value="Unassembled WGS sequence"/>
</dbReference>
<keyword evidence="1" id="KW-0677">Repeat</keyword>
<keyword evidence="2" id="KW-0611">Plant defense</keyword>
<feature type="domain" description="NB-ARC" evidence="3">
    <location>
        <begin position="32"/>
        <end position="88"/>
    </location>
</feature>
<dbReference type="InterPro" id="IPR055414">
    <property type="entry name" value="LRR_R13L4/SHOC2-like"/>
</dbReference>
<dbReference type="AlphaFoldDB" id="A0A9Q0HRM3"/>
<dbReference type="Pfam" id="PF23559">
    <property type="entry name" value="WHD_DRP"/>
    <property type="match status" value="1"/>
</dbReference>
<dbReference type="InterPro" id="IPR027417">
    <property type="entry name" value="P-loop_NTPase"/>
</dbReference>
<organism evidence="6 7">
    <name type="scientific">Rhynchospora breviuscula</name>
    <dbReference type="NCBI Taxonomy" id="2022672"/>
    <lineage>
        <taxon>Eukaryota</taxon>
        <taxon>Viridiplantae</taxon>
        <taxon>Streptophyta</taxon>
        <taxon>Embryophyta</taxon>
        <taxon>Tracheophyta</taxon>
        <taxon>Spermatophyta</taxon>
        <taxon>Magnoliopsida</taxon>
        <taxon>Liliopsida</taxon>
        <taxon>Poales</taxon>
        <taxon>Cyperaceae</taxon>
        <taxon>Cyperoideae</taxon>
        <taxon>Rhynchosporeae</taxon>
        <taxon>Rhynchospora</taxon>
    </lineage>
</organism>
<dbReference type="OrthoDB" id="672665at2759"/>
<protein>
    <recommendedName>
        <fullName evidence="8">NB-ARC domain-containing protein</fullName>
    </recommendedName>
</protein>
<dbReference type="Pfam" id="PF23598">
    <property type="entry name" value="LRR_14"/>
    <property type="match status" value="1"/>
</dbReference>
<keyword evidence="7" id="KW-1185">Reference proteome</keyword>
<evidence type="ECO:0000313" key="6">
    <source>
        <dbReference type="EMBL" id="KAJ1695939.1"/>
    </source>
</evidence>
<dbReference type="InterPro" id="IPR036388">
    <property type="entry name" value="WH-like_DNA-bd_sf"/>
</dbReference>
<dbReference type="GO" id="GO:0098542">
    <property type="term" value="P:defense response to other organism"/>
    <property type="evidence" value="ECO:0007669"/>
    <property type="project" value="TreeGrafter"/>
</dbReference>
<evidence type="ECO:0000256" key="1">
    <source>
        <dbReference type="ARBA" id="ARBA00022737"/>
    </source>
</evidence>
<dbReference type="Gene3D" id="3.80.10.10">
    <property type="entry name" value="Ribonuclease Inhibitor"/>
    <property type="match status" value="1"/>
</dbReference>
<dbReference type="Gene3D" id="1.10.10.10">
    <property type="entry name" value="Winged helix-like DNA-binding domain superfamily/Winged helix DNA-binding domain"/>
    <property type="match status" value="1"/>
</dbReference>
<dbReference type="InterPro" id="IPR044974">
    <property type="entry name" value="Disease_R_plants"/>
</dbReference>
<evidence type="ECO:0000259" key="3">
    <source>
        <dbReference type="Pfam" id="PF00931"/>
    </source>
</evidence>
<dbReference type="SUPFAM" id="SSF52540">
    <property type="entry name" value="P-loop containing nucleoside triphosphate hydrolases"/>
    <property type="match status" value="1"/>
</dbReference>
<gene>
    <name evidence="6" type="ORF">LUZ63_012637</name>
</gene>
<evidence type="ECO:0000256" key="2">
    <source>
        <dbReference type="ARBA" id="ARBA00022821"/>
    </source>
</evidence>
<comment type="caution">
    <text evidence="6">The sequence shown here is derived from an EMBL/GenBank/DDBJ whole genome shotgun (WGS) entry which is preliminary data.</text>
</comment>
<reference evidence="6" key="1">
    <citation type="journal article" date="2022" name="Cell">
        <title>Repeat-based holocentromeres influence genome architecture and karyotype evolution.</title>
        <authorList>
            <person name="Hofstatter P.G."/>
            <person name="Thangavel G."/>
            <person name="Lux T."/>
            <person name="Neumann P."/>
            <person name="Vondrak T."/>
            <person name="Novak P."/>
            <person name="Zhang M."/>
            <person name="Costa L."/>
            <person name="Castellani M."/>
            <person name="Scott A."/>
            <person name="Toegelov H."/>
            <person name="Fuchs J."/>
            <person name="Mata-Sucre Y."/>
            <person name="Dias Y."/>
            <person name="Vanzela A.L.L."/>
            <person name="Huettel B."/>
            <person name="Almeida C.C.S."/>
            <person name="Simkova H."/>
            <person name="Souza G."/>
            <person name="Pedrosa-Harand A."/>
            <person name="Macas J."/>
            <person name="Mayer K.F.X."/>
            <person name="Houben A."/>
            <person name="Marques A."/>
        </authorList>
    </citation>
    <scope>NUCLEOTIDE SEQUENCE</scope>
    <source>
        <strain evidence="6">RhyBre1mFocal</strain>
    </source>
</reference>
<dbReference type="Pfam" id="PF00931">
    <property type="entry name" value="NB-ARC"/>
    <property type="match status" value="1"/>
</dbReference>
<dbReference type="InterPro" id="IPR032675">
    <property type="entry name" value="LRR_dom_sf"/>
</dbReference>